<dbReference type="AlphaFoldDB" id="A0A9X9BZU7"/>
<organism evidence="2 3">
    <name type="scientific">Serratia ureilytica</name>
    <dbReference type="NCBI Taxonomy" id="300181"/>
    <lineage>
        <taxon>Bacteria</taxon>
        <taxon>Pseudomonadati</taxon>
        <taxon>Pseudomonadota</taxon>
        <taxon>Gammaproteobacteria</taxon>
        <taxon>Enterobacterales</taxon>
        <taxon>Yersiniaceae</taxon>
        <taxon>Serratia</taxon>
    </lineage>
</organism>
<evidence type="ECO:0000313" key="2">
    <source>
        <dbReference type="EMBL" id="TXE27037.1"/>
    </source>
</evidence>
<protein>
    <submittedName>
        <fullName evidence="2">Uncharacterized protein</fullName>
    </submittedName>
</protein>
<comment type="caution">
    <text evidence="2">The sequence shown here is derived from an EMBL/GenBank/DDBJ whole genome shotgun (WGS) entry which is preliminary data.</text>
</comment>
<evidence type="ECO:0000256" key="1">
    <source>
        <dbReference type="SAM" id="MobiDB-lite"/>
    </source>
</evidence>
<name>A0A9X9BZU7_9GAMM</name>
<sequence>MENPYWGIAVDLSLVFHAKCDRGAEQTAAGTLTGKWADSAMESVRSVWRDKRRDPRGKESKGVDFQTINRKPA</sequence>
<feature type="compositionally biased region" description="Basic and acidic residues" evidence="1">
    <location>
        <begin position="47"/>
        <end position="62"/>
    </location>
</feature>
<accession>A0A9X9BZU7</accession>
<dbReference type="EMBL" id="VOUP01000012">
    <property type="protein sequence ID" value="TXE27037.1"/>
    <property type="molecule type" value="Genomic_DNA"/>
</dbReference>
<gene>
    <name evidence="2" type="ORF">FOT63_19090</name>
</gene>
<dbReference type="Proteomes" id="UP000321307">
    <property type="component" value="Unassembled WGS sequence"/>
</dbReference>
<reference evidence="2 3" key="1">
    <citation type="submission" date="2019-07" db="EMBL/GenBank/DDBJ databases">
        <title>Serratia strains were isolated from fresh produce.</title>
        <authorList>
            <person name="Cho G.-S."/>
            <person name="Stein M."/>
            <person name="Lee W."/>
            <person name="Suh S.H."/>
            <person name="Franz C.M.A.P."/>
        </authorList>
    </citation>
    <scope>NUCLEOTIDE SEQUENCE [LARGE SCALE GENOMIC DNA]</scope>
    <source>
        <strain evidence="2 3">S17</strain>
    </source>
</reference>
<proteinExistence type="predicted"/>
<dbReference type="RefSeq" id="WP_147838735.1">
    <property type="nucleotide sequence ID" value="NZ_CP074168.1"/>
</dbReference>
<evidence type="ECO:0000313" key="3">
    <source>
        <dbReference type="Proteomes" id="UP000321307"/>
    </source>
</evidence>
<feature type="region of interest" description="Disordered" evidence="1">
    <location>
        <begin position="44"/>
        <end position="73"/>
    </location>
</feature>